<comment type="caution">
    <text evidence="1">The sequence shown here is derived from an EMBL/GenBank/DDBJ whole genome shotgun (WGS) entry which is preliminary data.</text>
</comment>
<accession>A0A4R5L495</accession>
<dbReference type="AlphaFoldDB" id="A0A4R5L495"/>
<evidence type="ECO:0000313" key="1">
    <source>
        <dbReference type="EMBL" id="TDG02552.1"/>
    </source>
</evidence>
<proteinExistence type="predicted"/>
<reference evidence="1 2" key="1">
    <citation type="submission" date="2019-03" db="EMBL/GenBank/DDBJ databases">
        <title>Paraburkholderia sp. isolated from native Mimosa gymnas in Guartela State Park, Brazil.</title>
        <authorList>
            <person name="Paulitsch F."/>
            <person name="Hungria M."/>
            <person name="Delamuta J.R.M."/>
            <person name="Ribeiro R.A."/>
            <person name="Dall'Agnol R."/>
            <person name="Silva J.S.B."/>
        </authorList>
    </citation>
    <scope>NUCLEOTIDE SEQUENCE [LARGE SCALE GENOMIC DNA]</scope>
    <source>
        <strain evidence="1 2">CNPSo 3008</strain>
    </source>
</reference>
<name>A0A4R5L495_9BURK</name>
<dbReference type="OrthoDB" id="6912460at2"/>
<dbReference type="RefSeq" id="WP_133190045.1">
    <property type="nucleotide sequence ID" value="NZ_SMOD01000059.1"/>
</dbReference>
<gene>
    <name evidence="1" type="ORF">E1N52_39235</name>
</gene>
<dbReference type="Proteomes" id="UP000295606">
    <property type="component" value="Unassembled WGS sequence"/>
</dbReference>
<organism evidence="1 2">
    <name type="scientific">Paraburkholderia guartelaensis</name>
    <dbReference type="NCBI Taxonomy" id="2546446"/>
    <lineage>
        <taxon>Bacteria</taxon>
        <taxon>Pseudomonadati</taxon>
        <taxon>Pseudomonadota</taxon>
        <taxon>Betaproteobacteria</taxon>
        <taxon>Burkholderiales</taxon>
        <taxon>Burkholderiaceae</taxon>
        <taxon>Paraburkholderia</taxon>
    </lineage>
</organism>
<sequence>MPKSPATIAEEISDQMRKQGAQALTYQWKDFYKATGRERIKEAFQDQLTHKLAAKSLLIAYGRAVVVVCQDYNFNPVKG</sequence>
<evidence type="ECO:0000313" key="2">
    <source>
        <dbReference type="Proteomes" id="UP000295606"/>
    </source>
</evidence>
<protein>
    <submittedName>
        <fullName evidence="1">Uncharacterized protein</fullName>
    </submittedName>
</protein>
<dbReference type="EMBL" id="SMOD01000059">
    <property type="protein sequence ID" value="TDG02552.1"/>
    <property type="molecule type" value="Genomic_DNA"/>
</dbReference>